<gene>
    <name evidence="1" type="ORF">PHYPA_024661</name>
</gene>
<dbReference type="EnsemblPlants" id="Pp3c20_3420V3.1">
    <property type="protein sequence ID" value="PAC:32946808.CDS.1"/>
    <property type="gene ID" value="Pp3c20_3420"/>
</dbReference>
<reference evidence="1 3" key="2">
    <citation type="journal article" date="2018" name="Plant J.">
        <title>The Physcomitrella patens chromosome-scale assembly reveals moss genome structure and evolution.</title>
        <authorList>
            <person name="Lang D."/>
            <person name="Ullrich K.K."/>
            <person name="Murat F."/>
            <person name="Fuchs J."/>
            <person name="Jenkins J."/>
            <person name="Haas F.B."/>
            <person name="Piednoel M."/>
            <person name="Gundlach H."/>
            <person name="Van Bel M."/>
            <person name="Meyberg R."/>
            <person name="Vives C."/>
            <person name="Morata J."/>
            <person name="Symeonidi A."/>
            <person name="Hiss M."/>
            <person name="Muchero W."/>
            <person name="Kamisugi Y."/>
            <person name="Saleh O."/>
            <person name="Blanc G."/>
            <person name="Decker E.L."/>
            <person name="van Gessel N."/>
            <person name="Grimwood J."/>
            <person name="Hayes R.D."/>
            <person name="Graham S.W."/>
            <person name="Gunter L.E."/>
            <person name="McDaniel S.F."/>
            <person name="Hoernstein S.N.W."/>
            <person name="Larsson A."/>
            <person name="Li F.W."/>
            <person name="Perroud P.F."/>
            <person name="Phillips J."/>
            <person name="Ranjan P."/>
            <person name="Rokshar D.S."/>
            <person name="Rothfels C.J."/>
            <person name="Schneider L."/>
            <person name="Shu S."/>
            <person name="Stevenson D.W."/>
            <person name="Thummler F."/>
            <person name="Tillich M."/>
            <person name="Villarreal Aguilar J.C."/>
            <person name="Widiez T."/>
            <person name="Wong G.K."/>
            <person name="Wymore A."/>
            <person name="Zhang Y."/>
            <person name="Zimmer A.D."/>
            <person name="Quatrano R.S."/>
            <person name="Mayer K.F.X."/>
            <person name="Goodstein D."/>
            <person name="Casacuberta J.M."/>
            <person name="Vandepoele K."/>
            <person name="Reski R."/>
            <person name="Cuming A.C."/>
            <person name="Tuskan G.A."/>
            <person name="Maumus F."/>
            <person name="Salse J."/>
            <person name="Schmutz J."/>
            <person name="Rensing S.A."/>
        </authorList>
    </citation>
    <scope>NUCLEOTIDE SEQUENCE [LARGE SCALE GENOMIC DNA]</scope>
    <source>
        <strain evidence="2 3">cv. Gransden 2004</strain>
    </source>
</reference>
<dbReference type="Gramene" id="Pp3c20_3420V3.1">
    <property type="protein sequence ID" value="PAC:32946808.CDS.1"/>
    <property type="gene ID" value="Pp3c20_3420"/>
</dbReference>
<evidence type="ECO:0000313" key="2">
    <source>
        <dbReference type="EnsemblPlants" id="PAC:32946808.CDS.1"/>
    </source>
</evidence>
<accession>A0A2K1ITW8</accession>
<evidence type="ECO:0000313" key="3">
    <source>
        <dbReference type="Proteomes" id="UP000006727"/>
    </source>
</evidence>
<reference evidence="1 3" key="1">
    <citation type="journal article" date="2008" name="Science">
        <title>The Physcomitrella genome reveals evolutionary insights into the conquest of land by plants.</title>
        <authorList>
            <person name="Rensing S."/>
            <person name="Lang D."/>
            <person name="Zimmer A."/>
            <person name="Terry A."/>
            <person name="Salamov A."/>
            <person name="Shapiro H."/>
            <person name="Nishiyama T."/>
            <person name="Perroud P.-F."/>
            <person name="Lindquist E."/>
            <person name="Kamisugi Y."/>
            <person name="Tanahashi T."/>
            <person name="Sakakibara K."/>
            <person name="Fujita T."/>
            <person name="Oishi K."/>
            <person name="Shin-I T."/>
            <person name="Kuroki Y."/>
            <person name="Toyoda A."/>
            <person name="Suzuki Y."/>
            <person name="Hashimoto A."/>
            <person name="Yamaguchi K."/>
            <person name="Sugano A."/>
            <person name="Kohara Y."/>
            <person name="Fujiyama A."/>
            <person name="Anterola A."/>
            <person name="Aoki S."/>
            <person name="Ashton N."/>
            <person name="Barbazuk W.B."/>
            <person name="Barker E."/>
            <person name="Bennetzen J."/>
            <person name="Bezanilla M."/>
            <person name="Blankenship R."/>
            <person name="Cho S.H."/>
            <person name="Dutcher S."/>
            <person name="Estelle M."/>
            <person name="Fawcett J.A."/>
            <person name="Gundlach H."/>
            <person name="Hanada K."/>
            <person name="Heyl A."/>
            <person name="Hicks K.A."/>
            <person name="Hugh J."/>
            <person name="Lohr M."/>
            <person name="Mayer K."/>
            <person name="Melkozernov A."/>
            <person name="Murata T."/>
            <person name="Nelson D."/>
            <person name="Pils B."/>
            <person name="Prigge M."/>
            <person name="Reiss B."/>
            <person name="Renner T."/>
            <person name="Rombauts S."/>
            <person name="Rushton P."/>
            <person name="Sanderfoot A."/>
            <person name="Schween G."/>
            <person name="Shiu S.-H."/>
            <person name="Stueber K."/>
            <person name="Theodoulou F.L."/>
            <person name="Tu H."/>
            <person name="Van de Peer Y."/>
            <person name="Verrier P.J."/>
            <person name="Waters E."/>
            <person name="Wood A."/>
            <person name="Yang L."/>
            <person name="Cove D."/>
            <person name="Cuming A."/>
            <person name="Hasebe M."/>
            <person name="Lucas S."/>
            <person name="Mishler D.B."/>
            <person name="Reski R."/>
            <person name="Grigoriev I."/>
            <person name="Quatrano R.S."/>
            <person name="Boore J.L."/>
        </authorList>
    </citation>
    <scope>NUCLEOTIDE SEQUENCE [LARGE SCALE GENOMIC DNA]</scope>
    <source>
        <strain evidence="2 3">cv. Gransden 2004</strain>
    </source>
</reference>
<name>A0A2K1ITW8_PHYPA</name>
<dbReference type="InParanoid" id="A0A2K1ITW8"/>
<reference evidence="2" key="3">
    <citation type="submission" date="2020-12" db="UniProtKB">
        <authorList>
            <consortium name="EnsemblPlants"/>
        </authorList>
    </citation>
    <scope>IDENTIFICATION</scope>
</reference>
<dbReference type="AlphaFoldDB" id="A0A2K1ITW8"/>
<dbReference type="EMBL" id="ABEU02000020">
    <property type="protein sequence ID" value="PNR32719.1"/>
    <property type="molecule type" value="Genomic_DNA"/>
</dbReference>
<protein>
    <submittedName>
        <fullName evidence="1 2">Uncharacterized protein</fullName>
    </submittedName>
</protein>
<dbReference type="Proteomes" id="UP000006727">
    <property type="component" value="Chromosome 20"/>
</dbReference>
<keyword evidence="3" id="KW-1185">Reference proteome</keyword>
<evidence type="ECO:0000313" key="1">
    <source>
        <dbReference type="EMBL" id="PNR32719.1"/>
    </source>
</evidence>
<organism evidence="1">
    <name type="scientific">Physcomitrium patens</name>
    <name type="common">Spreading-leaved earth moss</name>
    <name type="synonym">Physcomitrella patens</name>
    <dbReference type="NCBI Taxonomy" id="3218"/>
    <lineage>
        <taxon>Eukaryota</taxon>
        <taxon>Viridiplantae</taxon>
        <taxon>Streptophyta</taxon>
        <taxon>Embryophyta</taxon>
        <taxon>Bryophyta</taxon>
        <taxon>Bryophytina</taxon>
        <taxon>Bryopsida</taxon>
        <taxon>Funariidae</taxon>
        <taxon>Funariales</taxon>
        <taxon>Funariaceae</taxon>
        <taxon>Physcomitrium</taxon>
    </lineage>
</organism>
<proteinExistence type="predicted"/>
<sequence>MLLIFLSHKISMDEFTMRGRAYESFRERHSSTGSVHLLEEIAITLSFFEWSNICVFFWPS</sequence>